<feature type="chain" id="PRO_5042200729" evidence="1">
    <location>
        <begin position="23"/>
        <end position="285"/>
    </location>
</feature>
<dbReference type="GO" id="GO:0008081">
    <property type="term" value="F:phosphoric diester hydrolase activity"/>
    <property type="evidence" value="ECO:0007669"/>
    <property type="project" value="InterPro"/>
</dbReference>
<keyword evidence="1" id="KW-0732">Signal</keyword>
<sequence>MSARKLVTVFLGLAMCGGLGCAQPEACRDGQVATPAAAPRHPVAGHHLRAHAHNDYEHERPLLDALDHHFYSVEADLFLNEGKLTVSHLNLPWDARRSLEQLYLEPLQARVDERGSVHGDGLPFTLWLDLKQGGRELVDTLHAVLEKYPMLTRIDGDTVQPGPVTVVLTGDAQGKRDFVSRYPQRRAVRDSNDYSPEDPPADSAWGYYALSWGDYLESSGTGQLDAAQRARLACIVENAHARGRKVRFFGAPNHPDAWRVALEHGVDFLGADELQALDSFLEGAP</sequence>
<dbReference type="KEGG" id="age:AA314_04499"/>
<dbReference type="PROSITE" id="PS51257">
    <property type="entry name" value="PROKAR_LIPOPROTEIN"/>
    <property type="match status" value="1"/>
</dbReference>
<evidence type="ECO:0000313" key="4">
    <source>
        <dbReference type="Proteomes" id="UP000035579"/>
    </source>
</evidence>
<evidence type="ECO:0000313" key="5">
    <source>
        <dbReference type="Proteomes" id="UP000256345"/>
    </source>
</evidence>
<feature type="signal peptide" evidence="1">
    <location>
        <begin position="1"/>
        <end position="22"/>
    </location>
</feature>
<dbReference type="Proteomes" id="UP000256345">
    <property type="component" value="Unassembled WGS sequence"/>
</dbReference>
<keyword evidence="5" id="KW-1185">Reference proteome</keyword>
<dbReference type="SUPFAM" id="SSF51695">
    <property type="entry name" value="PLC-like phosphodiesterases"/>
    <property type="match status" value="1"/>
</dbReference>
<protein>
    <submittedName>
        <fullName evidence="2">Secreted protein</fullName>
    </submittedName>
</protein>
<gene>
    <name evidence="2" type="ORF">AA314_04499</name>
    <name evidence="3" type="ORF">ATI61_11362</name>
</gene>
<dbReference type="GO" id="GO:0006629">
    <property type="term" value="P:lipid metabolic process"/>
    <property type="evidence" value="ECO:0007669"/>
    <property type="project" value="InterPro"/>
</dbReference>
<evidence type="ECO:0000256" key="1">
    <source>
        <dbReference type="SAM" id="SignalP"/>
    </source>
</evidence>
<dbReference type="InterPro" id="IPR017946">
    <property type="entry name" value="PLC-like_Pdiesterase_TIM-brl"/>
</dbReference>
<name>A0AAC8Q980_9BACT</name>
<dbReference type="EMBL" id="CP011509">
    <property type="protein sequence ID" value="AKJ02873.1"/>
    <property type="molecule type" value="Genomic_DNA"/>
</dbReference>
<accession>A0AAC8Q980</accession>
<dbReference type="Proteomes" id="UP000035579">
    <property type="component" value="Chromosome"/>
</dbReference>
<reference evidence="3 5" key="2">
    <citation type="submission" date="2018-08" db="EMBL/GenBank/DDBJ databases">
        <title>Genomic Encyclopedia of Archaeal and Bacterial Type Strains, Phase II (KMG-II): from individual species to whole genera.</title>
        <authorList>
            <person name="Goeker M."/>
        </authorList>
    </citation>
    <scope>NUCLEOTIDE SEQUENCE [LARGE SCALE GENOMIC DNA]</scope>
    <source>
        <strain evidence="3 5">DSM 2261</strain>
    </source>
</reference>
<proteinExistence type="predicted"/>
<evidence type="ECO:0000313" key="2">
    <source>
        <dbReference type="EMBL" id="AKJ02873.1"/>
    </source>
</evidence>
<dbReference type="EMBL" id="QUMU01000013">
    <property type="protein sequence ID" value="REG24999.1"/>
    <property type="molecule type" value="Genomic_DNA"/>
</dbReference>
<evidence type="ECO:0000313" key="3">
    <source>
        <dbReference type="EMBL" id="REG24999.1"/>
    </source>
</evidence>
<dbReference type="AlphaFoldDB" id="A0AAC8Q980"/>
<reference evidence="2 4" key="1">
    <citation type="submission" date="2015-05" db="EMBL/GenBank/DDBJ databases">
        <title>Genome assembly of Archangium gephyra DSM 2261.</title>
        <authorList>
            <person name="Sharma G."/>
            <person name="Subramanian S."/>
        </authorList>
    </citation>
    <scope>NUCLEOTIDE SEQUENCE [LARGE SCALE GENOMIC DNA]</scope>
    <source>
        <strain evidence="2 4">DSM 2261</strain>
    </source>
</reference>
<organism evidence="2 4">
    <name type="scientific">Archangium gephyra</name>
    <dbReference type="NCBI Taxonomy" id="48"/>
    <lineage>
        <taxon>Bacteria</taxon>
        <taxon>Pseudomonadati</taxon>
        <taxon>Myxococcota</taxon>
        <taxon>Myxococcia</taxon>
        <taxon>Myxococcales</taxon>
        <taxon>Cystobacterineae</taxon>
        <taxon>Archangiaceae</taxon>
        <taxon>Archangium</taxon>
    </lineage>
</organism>
<dbReference type="RefSeq" id="WP_147333142.1">
    <property type="nucleotide sequence ID" value="NZ_CP011509.1"/>
</dbReference>